<feature type="domain" description="TNase-like" evidence="3">
    <location>
        <begin position="166"/>
        <end position="303"/>
    </location>
</feature>
<dbReference type="Pfam" id="PF05901">
    <property type="entry name" value="Excalibur"/>
    <property type="match status" value="1"/>
</dbReference>
<dbReference type="InterPro" id="IPR016071">
    <property type="entry name" value="Staphylococal_nuclease_OB-fold"/>
</dbReference>
<dbReference type="Gene3D" id="2.40.50.90">
    <property type="match status" value="1"/>
</dbReference>
<dbReference type="AlphaFoldDB" id="A0A6B3TL36"/>
<evidence type="ECO:0000256" key="2">
    <source>
        <dbReference type="SAM" id="Phobius"/>
    </source>
</evidence>
<keyword evidence="2" id="KW-0472">Membrane</keyword>
<feature type="compositionally biased region" description="Basic and acidic residues" evidence="1">
    <location>
        <begin position="382"/>
        <end position="394"/>
    </location>
</feature>
<organism evidence="4 5">
    <name type="scientific">Neobacillus thermocopriae</name>
    <dbReference type="NCBI Taxonomy" id="1215031"/>
    <lineage>
        <taxon>Bacteria</taxon>
        <taxon>Bacillati</taxon>
        <taxon>Bacillota</taxon>
        <taxon>Bacilli</taxon>
        <taxon>Bacillales</taxon>
        <taxon>Bacillaceae</taxon>
        <taxon>Neobacillus</taxon>
    </lineage>
</organism>
<keyword evidence="5" id="KW-1185">Reference proteome</keyword>
<dbReference type="SUPFAM" id="SSF50199">
    <property type="entry name" value="Staphylococcal nuclease"/>
    <property type="match status" value="1"/>
</dbReference>
<dbReference type="SMART" id="SM00318">
    <property type="entry name" value="SNc"/>
    <property type="match status" value="1"/>
</dbReference>
<dbReference type="Proteomes" id="UP000481621">
    <property type="component" value="Unassembled WGS sequence"/>
</dbReference>
<evidence type="ECO:0000256" key="1">
    <source>
        <dbReference type="SAM" id="MobiDB-lite"/>
    </source>
</evidence>
<feature type="region of interest" description="Disordered" evidence="1">
    <location>
        <begin position="369"/>
        <end position="394"/>
    </location>
</feature>
<reference evidence="4" key="1">
    <citation type="submission" date="2020-02" db="EMBL/GenBank/DDBJ databases">
        <title>Bacillus sedimentmangrovi sp. nov., isolated from sediment of the mangrove ecosystem.</title>
        <authorList>
            <person name="Liu G."/>
        </authorList>
    </citation>
    <scope>NUCLEOTIDE SEQUENCE [LARGE SCALE GENOMIC DNA]</scope>
    <source>
        <strain evidence="4">SgZ-7</strain>
    </source>
</reference>
<accession>A0A6B3TL36</accession>
<gene>
    <name evidence="4" type="ORF">G4Z05_00640</name>
</gene>
<keyword evidence="2" id="KW-1133">Transmembrane helix</keyword>
<name>A0A6B3TL36_9BACI</name>
<proteinExistence type="predicted"/>
<dbReference type="PROSITE" id="PS50830">
    <property type="entry name" value="TNASE_3"/>
    <property type="match status" value="1"/>
</dbReference>
<feature type="transmembrane region" description="Helical" evidence="2">
    <location>
        <begin position="59"/>
        <end position="76"/>
    </location>
</feature>
<comment type="caution">
    <text evidence="4">The sequence shown here is derived from an EMBL/GenBank/DDBJ whole genome shotgun (WGS) entry which is preliminary data.</text>
</comment>
<evidence type="ECO:0000313" key="4">
    <source>
        <dbReference type="EMBL" id="NEX77408.1"/>
    </source>
</evidence>
<protein>
    <submittedName>
        <fullName evidence="4">Nuclease</fullName>
    </submittedName>
</protein>
<dbReference type="InterPro" id="IPR035437">
    <property type="entry name" value="SNase_OB-fold_sf"/>
</dbReference>
<feature type="compositionally biased region" description="Low complexity" evidence="1">
    <location>
        <begin position="318"/>
        <end position="352"/>
    </location>
</feature>
<evidence type="ECO:0000313" key="5">
    <source>
        <dbReference type="Proteomes" id="UP000481621"/>
    </source>
</evidence>
<feature type="transmembrane region" description="Helical" evidence="2">
    <location>
        <begin position="6"/>
        <end position="38"/>
    </location>
</feature>
<sequence length="394" mass="44017">MRIIRWILLILGLLIILGTIPITKWALLGLILFIFGIYQSKQLRAGKAFGKGILLKPRLLMITGFIFSFTMAMIFVEPVEESAKNAKQDEKIKSEQIKKEKQEELEKKKTEEKKKEELAKKAEEERKAKEQAEKEAQLAKEQAEKEEQARKAAEEKAKQEAAASMGLIAATVSRVIDGDTFELSDGSKVRLVGVNTPESTNRHEQYGKEASNYTKTKLEGKNIWLQKDVSETDRYGRLLRIVWLAVPTSDSDENEIRSKMFNADLVINGYAEPSTYPPDVKYSDYFVKFAREARSNKTGLWAFGEYGTTKGDLDPKETSTPATTSRNSSTSSNSSSTSSSSSAATAPSSSSSGEIEIFANCTELRKKYPNGVPAGHPAYQSKMDRDKDNYACER</sequence>
<feature type="region of interest" description="Disordered" evidence="1">
    <location>
        <begin position="87"/>
        <end position="157"/>
    </location>
</feature>
<keyword evidence="2" id="KW-0812">Transmembrane</keyword>
<dbReference type="Pfam" id="PF00565">
    <property type="entry name" value="SNase"/>
    <property type="match status" value="1"/>
</dbReference>
<feature type="region of interest" description="Disordered" evidence="1">
    <location>
        <begin position="308"/>
        <end position="353"/>
    </location>
</feature>
<dbReference type="SMART" id="SM00894">
    <property type="entry name" value="Excalibur"/>
    <property type="match status" value="1"/>
</dbReference>
<dbReference type="EMBL" id="JAAIUV010000001">
    <property type="protein sequence ID" value="NEX77408.1"/>
    <property type="molecule type" value="Genomic_DNA"/>
</dbReference>
<dbReference type="InterPro" id="IPR008613">
    <property type="entry name" value="Excalibur_Ca-bd_domain"/>
</dbReference>
<evidence type="ECO:0000259" key="3">
    <source>
        <dbReference type="PROSITE" id="PS50830"/>
    </source>
</evidence>